<keyword evidence="4" id="KW-1185">Reference proteome</keyword>
<evidence type="ECO:0008006" key="5">
    <source>
        <dbReference type="Google" id="ProtNLM"/>
    </source>
</evidence>
<name>D4YQ58_9MICO</name>
<reference evidence="3 4" key="1">
    <citation type="submission" date="2010-04" db="EMBL/GenBank/DDBJ databases">
        <authorList>
            <person name="Qin X."/>
            <person name="Bachman B."/>
            <person name="Battles P."/>
            <person name="Bell A."/>
            <person name="Bess C."/>
            <person name="Bickham C."/>
            <person name="Chaboub L."/>
            <person name="Chen D."/>
            <person name="Coyle M."/>
            <person name="Deiros D.R."/>
            <person name="Dinh H."/>
            <person name="Forbes L."/>
            <person name="Fowler G."/>
            <person name="Francisco L."/>
            <person name="Fu Q."/>
            <person name="Gubbala S."/>
            <person name="Hale W."/>
            <person name="Han Y."/>
            <person name="Hemphill L."/>
            <person name="Highlander S.K."/>
            <person name="Hirani K."/>
            <person name="Hogues M."/>
            <person name="Jackson L."/>
            <person name="Jakkamsetti A."/>
            <person name="Javaid M."/>
            <person name="Jiang H."/>
            <person name="Korchina V."/>
            <person name="Kovar C."/>
            <person name="Lara F."/>
            <person name="Lee S."/>
            <person name="Mata R."/>
            <person name="Mathew T."/>
            <person name="Moen C."/>
            <person name="Morales K."/>
            <person name="Munidasa M."/>
            <person name="Nazareth L."/>
            <person name="Ngo R."/>
            <person name="Nguyen L."/>
            <person name="Okwuonu G."/>
            <person name="Ongeri F."/>
            <person name="Patil S."/>
            <person name="Petrosino J."/>
            <person name="Pham C."/>
            <person name="Pham P."/>
            <person name="Pu L.-L."/>
            <person name="Puazo M."/>
            <person name="Raj R."/>
            <person name="Reid J."/>
            <person name="Rouhana J."/>
            <person name="Saada N."/>
            <person name="Shang Y."/>
            <person name="Simmons D."/>
            <person name="Thornton R."/>
            <person name="Warren J."/>
            <person name="Weissenberger G."/>
            <person name="Zhang J."/>
            <person name="Zhang L."/>
            <person name="Zhou C."/>
            <person name="Zhu D."/>
            <person name="Muzny D."/>
            <person name="Worley K."/>
            <person name="Gibbs R."/>
        </authorList>
    </citation>
    <scope>NUCLEOTIDE SEQUENCE [LARGE SCALE GENOMIC DNA]</scope>
    <source>
        <strain evidence="3 4">ATCC 49030</strain>
    </source>
</reference>
<dbReference type="STRING" id="585530.HMPREF0183_2068"/>
<feature type="domain" description="S-Me-THD-like C-terminal" evidence="2">
    <location>
        <begin position="132"/>
        <end position="297"/>
    </location>
</feature>
<evidence type="ECO:0000313" key="3">
    <source>
        <dbReference type="EMBL" id="EFG46623.1"/>
    </source>
</evidence>
<dbReference type="Proteomes" id="UP000005714">
    <property type="component" value="Unassembled WGS sequence"/>
</dbReference>
<dbReference type="eggNOG" id="COG3535">
    <property type="taxonomic scope" value="Bacteria"/>
</dbReference>
<dbReference type="Gene3D" id="3.40.1610.10">
    <property type="entry name" value="CV3147-like domain"/>
    <property type="match status" value="1"/>
</dbReference>
<accession>D4YQ58</accession>
<dbReference type="Pfam" id="PF20906">
    <property type="entry name" value="S-Me-THD_C"/>
    <property type="match status" value="1"/>
</dbReference>
<dbReference type="Pfam" id="PF06032">
    <property type="entry name" value="S-Me-THD_N"/>
    <property type="match status" value="1"/>
</dbReference>
<sequence length="326" mass="35438">MRYNNAEVDSVAIQQWNEQSRTCAVGIVGPTEVVDEALPSGSELASAFESLAQVSTYSFNSVMPWQVGGVCTLTAVASSVLLDLPLIDADLVGRAASSLEQVACFDPFSPLNAGLASSTGERVSIRTRDLAHLERTVRQMLGFGCGWMVLAIAPASSPFQTTDVVHGQLSVARRIGHEMMQTGYGLKDRHDLSHVGVKILGEGRITENAHYGVKDPQSRFAGQGSRNVRSFTLHDQRSETVLRVEATNEFLLVLVDGELVVAAPDIISLQDVHTGVLCSPQEVRHGMVVRVMTSPYPYERIAGKRDVERLQLSAYGLAEREQVFKA</sequence>
<dbReference type="SUPFAM" id="SSF160991">
    <property type="entry name" value="CV3147-like"/>
    <property type="match status" value="1"/>
</dbReference>
<feature type="domain" description="S-Me-THD N-terminal" evidence="1">
    <location>
        <begin position="6"/>
        <end position="123"/>
    </location>
</feature>
<dbReference type="InterPro" id="IPR048350">
    <property type="entry name" value="S-Me-THD-like_C"/>
</dbReference>
<evidence type="ECO:0000259" key="2">
    <source>
        <dbReference type="Pfam" id="PF20906"/>
    </source>
</evidence>
<protein>
    <recommendedName>
        <fullName evidence="5">DUF917 domain-containing protein</fullName>
    </recommendedName>
</protein>
<dbReference type="AlphaFoldDB" id="D4YQ58"/>
<proteinExistence type="predicted"/>
<comment type="caution">
    <text evidence="3">The sequence shown here is derived from an EMBL/GenBank/DDBJ whole genome shotgun (WGS) entry which is preliminary data.</text>
</comment>
<gene>
    <name evidence="3" type="ORF">HMPREF0183_2068</name>
</gene>
<dbReference type="InterPro" id="IPR027479">
    <property type="entry name" value="S-Me-THD_N_sf"/>
</dbReference>
<evidence type="ECO:0000259" key="1">
    <source>
        <dbReference type="Pfam" id="PF06032"/>
    </source>
</evidence>
<dbReference type="InterPro" id="IPR010318">
    <property type="entry name" value="S-Me-THD_N"/>
</dbReference>
<organism evidence="3 4">
    <name type="scientific">Brevibacterium mcbrellneri ATCC 49030</name>
    <dbReference type="NCBI Taxonomy" id="585530"/>
    <lineage>
        <taxon>Bacteria</taxon>
        <taxon>Bacillati</taxon>
        <taxon>Actinomycetota</taxon>
        <taxon>Actinomycetes</taxon>
        <taxon>Micrococcales</taxon>
        <taxon>Brevibacteriaceae</taxon>
        <taxon>Brevibacterium</taxon>
    </lineage>
</organism>
<dbReference type="EMBL" id="ADNU01000069">
    <property type="protein sequence ID" value="EFG46623.1"/>
    <property type="molecule type" value="Genomic_DNA"/>
</dbReference>
<evidence type="ECO:0000313" key="4">
    <source>
        <dbReference type="Proteomes" id="UP000005714"/>
    </source>
</evidence>